<protein>
    <submittedName>
        <fullName evidence="2">VOC family protein</fullName>
    </submittedName>
</protein>
<feature type="domain" description="Glyoxalase-like" evidence="1">
    <location>
        <begin position="7"/>
        <end position="185"/>
    </location>
</feature>
<dbReference type="Gene3D" id="3.10.180.10">
    <property type="entry name" value="2,3-Dihydroxybiphenyl 1,2-Dioxygenase, domain 1"/>
    <property type="match status" value="1"/>
</dbReference>
<dbReference type="RefSeq" id="WP_140882449.1">
    <property type="nucleotide sequence ID" value="NZ_RCZP01000006.1"/>
</dbReference>
<accession>A0A502G8W4</accession>
<dbReference type="InterPro" id="IPR029068">
    <property type="entry name" value="Glyas_Bleomycin-R_OHBP_Dase"/>
</dbReference>
<dbReference type="AlphaFoldDB" id="A0A502G8W4"/>
<name>A0A502G8W4_9PROT</name>
<dbReference type="InterPro" id="IPR025870">
    <property type="entry name" value="Glyoxalase-like_dom"/>
</dbReference>
<comment type="caution">
    <text evidence="2">The sequence shown here is derived from an EMBL/GenBank/DDBJ whole genome shotgun (WGS) entry which is preliminary data.</text>
</comment>
<evidence type="ECO:0000313" key="3">
    <source>
        <dbReference type="Proteomes" id="UP000317078"/>
    </source>
</evidence>
<dbReference type="EMBL" id="RCZP01000006">
    <property type="protein sequence ID" value="TPG58072.1"/>
    <property type="molecule type" value="Genomic_DNA"/>
</dbReference>
<keyword evidence="3" id="KW-1185">Reference proteome</keyword>
<dbReference type="OrthoDB" id="9812467at2"/>
<dbReference type="Proteomes" id="UP000317078">
    <property type="component" value="Unassembled WGS sequence"/>
</dbReference>
<sequence length="276" mass="28534">MRSASGLDHVGVLSRDALALWGAYERLGFALTPVAQQSGANGPLGTANRCAMLRSGYIELLAIVDPALPDNGAGAMLDRMAGALILALGMDDAEGNLARLRRAGIDLPGVLPLSRAVEPGGPIARFKRLPLPAAPEGRVQLVRHLTPELLWREDWMRHPNGARALRAAIIVSDAPAASAARLSRLAGLPLEPDPAGGFALPLPDGARVRIMGPEEAAALLPGLEAPALPAVMAMVIGVDSLEATRRALSAVPHAEVPGGVMVAAREAAGCALLFEA</sequence>
<gene>
    <name evidence="2" type="ORF">EAH89_08890</name>
</gene>
<dbReference type="SUPFAM" id="SSF54593">
    <property type="entry name" value="Glyoxalase/Bleomycin resistance protein/Dihydroxybiphenyl dioxygenase"/>
    <property type="match status" value="1"/>
</dbReference>
<organism evidence="2 3">
    <name type="scientific">Muricoccus nepalensis</name>
    <dbReference type="NCBI Taxonomy" id="1854500"/>
    <lineage>
        <taxon>Bacteria</taxon>
        <taxon>Pseudomonadati</taxon>
        <taxon>Pseudomonadota</taxon>
        <taxon>Alphaproteobacteria</taxon>
        <taxon>Acetobacterales</taxon>
        <taxon>Roseomonadaceae</taxon>
        <taxon>Muricoccus</taxon>
    </lineage>
</organism>
<dbReference type="Pfam" id="PF13468">
    <property type="entry name" value="Glyoxalase_3"/>
    <property type="match status" value="1"/>
</dbReference>
<reference evidence="2 3" key="1">
    <citation type="journal article" date="2019" name="Environ. Microbiol.">
        <title>Species interactions and distinct microbial communities in high Arctic permafrost affected cryosols are associated with the CH4 and CO2 gas fluxes.</title>
        <authorList>
            <person name="Altshuler I."/>
            <person name="Hamel J."/>
            <person name="Turney S."/>
            <person name="Magnuson E."/>
            <person name="Levesque R."/>
            <person name="Greer C."/>
            <person name="Whyte L.G."/>
        </authorList>
    </citation>
    <scope>NUCLEOTIDE SEQUENCE [LARGE SCALE GENOMIC DNA]</scope>
    <source>
        <strain evidence="2 3">S9.3B</strain>
    </source>
</reference>
<proteinExistence type="predicted"/>
<evidence type="ECO:0000313" key="2">
    <source>
        <dbReference type="EMBL" id="TPG58072.1"/>
    </source>
</evidence>
<evidence type="ECO:0000259" key="1">
    <source>
        <dbReference type="Pfam" id="PF13468"/>
    </source>
</evidence>